<sequence length="88" mass="9698">MRAAHAHDNIVAIYLYRCARSLPLVPVPVCAQLEHALHPQDSLPTLLAAIVVIVFVVPFVELRPHNNTVTPPSPPPPTTPRRMRIAGR</sequence>
<evidence type="ECO:0000313" key="4">
    <source>
        <dbReference type="Proteomes" id="UP000663193"/>
    </source>
</evidence>
<name>A0A7U2ET02_PHANO</name>
<reference evidence="4" key="1">
    <citation type="journal article" date="2021" name="BMC Genomics">
        <title>Chromosome-level genome assembly and manually-curated proteome of model necrotroph Parastagonospora nodorum Sn15 reveals a genome-wide trove of candidate effector homologs, and redundancy of virulence-related functions within an accessory chromosome.</title>
        <authorList>
            <person name="Bertazzoni S."/>
            <person name="Jones D.A.B."/>
            <person name="Phan H.T."/>
            <person name="Tan K.-C."/>
            <person name="Hane J.K."/>
        </authorList>
    </citation>
    <scope>NUCLEOTIDE SEQUENCE [LARGE SCALE GENOMIC DNA]</scope>
    <source>
        <strain evidence="4">SN15 / ATCC MYA-4574 / FGSC 10173)</strain>
    </source>
</reference>
<dbReference type="AlphaFoldDB" id="A0A7U2ET02"/>
<keyword evidence="2" id="KW-0812">Transmembrane</keyword>
<evidence type="ECO:0000313" key="3">
    <source>
        <dbReference type="EMBL" id="QRC90574.1"/>
    </source>
</evidence>
<feature type="transmembrane region" description="Helical" evidence="2">
    <location>
        <begin position="43"/>
        <end position="60"/>
    </location>
</feature>
<organism evidence="3 4">
    <name type="scientific">Phaeosphaeria nodorum (strain SN15 / ATCC MYA-4574 / FGSC 10173)</name>
    <name type="common">Glume blotch fungus</name>
    <name type="synonym">Parastagonospora nodorum</name>
    <dbReference type="NCBI Taxonomy" id="321614"/>
    <lineage>
        <taxon>Eukaryota</taxon>
        <taxon>Fungi</taxon>
        <taxon>Dikarya</taxon>
        <taxon>Ascomycota</taxon>
        <taxon>Pezizomycotina</taxon>
        <taxon>Dothideomycetes</taxon>
        <taxon>Pleosporomycetidae</taxon>
        <taxon>Pleosporales</taxon>
        <taxon>Pleosporineae</taxon>
        <taxon>Phaeosphaeriaceae</taxon>
        <taxon>Parastagonospora</taxon>
    </lineage>
</organism>
<dbReference type="EMBL" id="CP069023">
    <property type="protein sequence ID" value="QRC90574.1"/>
    <property type="molecule type" value="Genomic_DNA"/>
</dbReference>
<protein>
    <submittedName>
        <fullName evidence="3">Uncharacterized protein</fullName>
    </submittedName>
</protein>
<dbReference type="Proteomes" id="UP000663193">
    <property type="component" value="Chromosome 1"/>
</dbReference>
<accession>A0A7U2ET02</accession>
<keyword evidence="2" id="KW-1133">Transmembrane helix</keyword>
<evidence type="ECO:0000256" key="2">
    <source>
        <dbReference type="SAM" id="Phobius"/>
    </source>
</evidence>
<proteinExistence type="predicted"/>
<evidence type="ECO:0000256" key="1">
    <source>
        <dbReference type="SAM" id="MobiDB-lite"/>
    </source>
</evidence>
<gene>
    <name evidence="3" type="ORF">JI435_400460</name>
</gene>
<keyword evidence="4" id="KW-1185">Reference proteome</keyword>
<dbReference type="VEuPathDB" id="FungiDB:JI435_400460"/>
<keyword evidence="2" id="KW-0472">Membrane</keyword>
<feature type="region of interest" description="Disordered" evidence="1">
    <location>
        <begin position="66"/>
        <end position="88"/>
    </location>
</feature>